<feature type="compositionally biased region" description="Polar residues" evidence="1">
    <location>
        <begin position="38"/>
        <end position="48"/>
    </location>
</feature>
<proteinExistence type="predicted"/>
<reference evidence="2" key="2">
    <citation type="journal article" date="2023" name="IMA Fungus">
        <title>Comparative genomic study of the Penicillium genus elucidates a diverse pangenome and 15 lateral gene transfer events.</title>
        <authorList>
            <person name="Petersen C."/>
            <person name="Sorensen T."/>
            <person name="Nielsen M.R."/>
            <person name="Sondergaard T.E."/>
            <person name="Sorensen J.L."/>
            <person name="Fitzpatrick D.A."/>
            <person name="Frisvad J.C."/>
            <person name="Nielsen K.L."/>
        </authorList>
    </citation>
    <scope>NUCLEOTIDE SEQUENCE</scope>
    <source>
        <strain evidence="2">IBT 30761</strain>
    </source>
</reference>
<feature type="compositionally biased region" description="Low complexity" evidence="1">
    <location>
        <begin position="49"/>
        <end position="61"/>
    </location>
</feature>
<feature type="compositionally biased region" description="Basic and acidic residues" evidence="1">
    <location>
        <begin position="1"/>
        <end position="13"/>
    </location>
</feature>
<feature type="region of interest" description="Disordered" evidence="1">
    <location>
        <begin position="1"/>
        <end position="116"/>
    </location>
</feature>
<feature type="compositionally biased region" description="Basic and acidic residues" evidence="1">
    <location>
        <begin position="106"/>
        <end position="116"/>
    </location>
</feature>
<evidence type="ECO:0000313" key="3">
    <source>
        <dbReference type="Proteomes" id="UP001149074"/>
    </source>
</evidence>
<reference evidence="2" key="1">
    <citation type="submission" date="2022-11" db="EMBL/GenBank/DDBJ databases">
        <authorList>
            <person name="Petersen C."/>
        </authorList>
    </citation>
    <scope>NUCLEOTIDE SEQUENCE</scope>
    <source>
        <strain evidence="2">IBT 30761</strain>
    </source>
</reference>
<keyword evidence="3" id="KW-1185">Reference proteome</keyword>
<dbReference type="EMBL" id="JAPQKI010000009">
    <property type="protein sequence ID" value="KAJ5090870.1"/>
    <property type="molecule type" value="Genomic_DNA"/>
</dbReference>
<gene>
    <name evidence="2" type="ORF">N7532_009554</name>
</gene>
<dbReference type="GeneID" id="81361024"/>
<dbReference type="RefSeq" id="XP_056472851.1">
    <property type="nucleotide sequence ID" value="XM_056622045.1"/>
</dbReference>
<accession>A0A9W9K2Z2</accession>
<name>A0A9W9K2Z2_9EURO</name>
<evidence type="ECO:0000313" key="2">
    <source>
        <dbReference type="EMBL" id="KAJ5090870.1"/>
    </source>
</evidence>
<sequence length="116" mass="12460">MSDFLRRASDAFHHRDRQGSAGSVGSTDAPESPGAAKSPTSPEQDSMNQKSQSTQPTQPTTNFEPSAGIASGNTANTASPNSQRRHWGWPHKKGGKPETKQPSSQEQKDTDWIIGT</sequence>
<dbReference type="AlphaFoldDB" id="A0A9W9K2Z2"/>
<dbReference type="Proteomes" id="UP001149074">
    <property type="component" value="Unassembled WGS sequence"/>
</dbReference>
<feature type="compositionally biased region" description="Polar residues" evidence="1">
    <location>
        <begin position="71"/>
        <end position="82"/>
    </location>
</feature>
<evidence type="ECO:0000256" key="1">
    <source>
        <dbReference type="SAM" id="MobiDB-lite"/>
    </source>
</evidence>
<protein>
    <submittedName>
        <fullName evidence="2">Uncharacterized protein</fullName>
    </submittedName>
</protein>
<organism evidence="2 3">
    <name type="scientific">Penicillium argentinense</name>
    <dbReference type="NCBI Taxonomy" id="1131581"/>
    <lineage>
        <taxon>Eukaryota</taxon>
        <taxon>Fungi</taxon>
        <taxon>Dikarya</taxon>
        <taxon>Ascomycota</taxon>
        <taxon>Pezizomycotina</taxon>
        <taxon>Eurotiomycetes</taxon>
        <taxon>Eurotiomycetidae</taxon>
        <taxon>Eurotiales</taxon>
        <taxon>Aspergillaceae</taxon>
        <taxon>Penicillium</taxon>
    </lineage>
</organism>
<dbReference type="OrthoDB" id="4367922at2759"/>
<feature type="compositionally biased region" description="Basic residues" evidence="1">
    <location>
        <begin position="83"/>
        <end position="94"/>
    </location>
</feature>
<comment type="caution">
    <text evidence="2">The sequence shown here is derived from an EMBL/GenBank/DDBJ whole genome shotgun (WGS) entry which is preliminary data.</text>
</comment>